<feature type="domain" description="Thiamine phosphate synthase/TenI" evidence="3">
    <location>
        <begin position="8"/>
        <end position="175"/>
    </location>
</feature>
<dbReference type="EC" id="2.5.1.3" evidence="4"/>
<name>A0ABU0U5I3_9SPHI</name>
<protein>
    <submittedName>
        <fullName evidence="4">Thiamine-phosphate pyrophosphorylase</fullName>
        <ecNumber evidence="4">2.5.1.3</ecNumber>
    </submittedName>
</protein>
<dbReference type="PANTHER" id="PTHR20857:SF15">
    <property type="entry name" value="THIAMINE-PHOSPHATE SYNTHASE"/>
    <property type="match status" value="1"/>
</dbReference>
<reference evidence="4 5" key="1">
    <citation type="submission" date="2023-07" db="EMBL/GenBank/DDBJ databases">
        <title>Functional and genomic diversity of the sorghum phyllosphere microbiome.</title>
        <authorList>
            <person name="Shade A."/>
        </authorList>
    </citation>
    <scope>NUCLEOTIDE SEQUENCE [LARGE SCALE GENOMIC DNA]</scope>
    <source>
        <strain evidence="4 5">SORGH_AS_0892</strain>
    </source>
</reference>
<evidence type="ECO:0000259" key="3">
    <source>
        <dbReference type="Pfam" id="PF02581"/>
    </source>
</evidence>
<keyword evidence="4" id="KW-0808">Transferase</keyword>
<dbReference type="RefSeq" id="WP_307185911.1">
    <property type="nucleotide sequence ID" value="NZ_JAUTBA010000001.1"/>
</dbReference>
<keyword evidence="2" id="KW-0784">Thiamine biosynthesis</keyword>
<dbReference type="CDD" id="cd00564">
    <property type="entry name" value="TMP_TenI"/>
    <property type="match status" value="1"/>
</dbReference>
<organism evidence="4 5">
    <name type="scientific">Sphingobacterium zeae</name>
    <dbReference type="NCBI Taxonomy" id="1776859"/>
    <lineage>
        <taxon>Bacteria</taxon>
        <taxon>Pseudomonadati</taxon>
        <taxon>Bacteroidota</taxon>
        <taxon>Sphingobacteriia</taxon>
        <taxon>Sphingobacteriales</taxon>
        <taxon>Sphingobacteriaceae</taxon>
        <taxon>Sphingobacterium</taxon>
    </lineage>
</organism>
<comment type="pathway">
    <text evidence="1">Cofactor biosynthesis; thiamine diphosphate biosynthesis.</text>
</comment>
<accession>A0ABU0U5I3</accession>
<dbReference type="SUPFAM" id="SSF51391">
    <property type="entry name" value="Thiamin phosphate synthase"/>
    <property type="match status" value="1"/>
</dbReference>
<gene>
    <name evidence="4" type="ORF">QE382_002209</name>
</gene>
<dbReference type="InterPro" id="IPR036206">
    <property type="entry name" value="ThiamineP_synth_sf"/>
</dbReference>
<evidence type="ECO:0000313" key="4">
    <source>
        <dbReference type="EMBL" id="MDQ1150225.1"/>
    </source>
</evidence>
<proteinExistence type="predicted"/>
<dbReference type="InterPro" id="IPR013785">
    <property type="entry name" value="Aldolase_TIM"/>
</dbReference>
<dbReference type="Pfam" id="PF02581">
    <property type="entry name" value="TMP-TENI"/>
    <property type="match status" value="1"/>
</dbReference>
<sequence length="205" mass="23489">MIIALTPEETIHAEKAAIHTLLEKGLDILHLRKYHFTDLQMARYVESIDPAYLEKLVLHSHPHLSAELGITRIHRNEWSRQHSPSNQMNATIICSTSVHDIAAFNKLDECWAYAFLSPIFPSISKKEYGRYNAQLNQLPKRVNFTVRLIALGGINQANCLLPLQEGADGIALYGALWQHPDPIQNFIACQQKLWKNFNTYHKDKH</sequence>
<dbReference type="EMBL" id="JAUTBA010000001">
    <property type="protein sequence ID" value="MDQ1150225.1"/>
    <property type="molecule type" value="Genomic_DNA"/>
</dbReference>
<dbReference type="InterPro" id="IPR022998">
    <property type="entry name" value="ThiamineP_synth_TenI"/>
</dbReference>
<evidence type="ECO:0000256" key="1">
    <source>
        <dbReference type="ARBA" id="ARBA00004948"/>
    </source>
</evidence>
<dbReference type="GO" id="GO:0004789">
    <property type="term" value="F:thiamine-phosphate diphosphorylase activity"/>
    <property type="evidence" value="ECO:0007669"/>
    <property type="project" value="UniProtKB-EC"/>
</dbReference>
<evidence type="ECO:0000256" key="2">
    <source>
        <dbReference type="ARBA" id="ARBA00022977"/>
    </source>
</evidence>
<comment type="caution">
    <text evidence="4">The sequence shown here is derived from an EMBL/GenBank/DDBJ whole genome shotgun (WGS) entry which is preliminary data.</text>
</comment>
<dbReference type="PANTHER" id="PTHR20857">
    <property type="entry name" value="THIAMINE-PHOSPHATE PYROPHOSPHORYLASE"/>
    <property type="match status" value="1"/>
</dbReference>
<dbReference type="Proteomes" id="UP001244640">
    <property type="component" value="Unassembled WGS sequence"/>
</dbReference>
<keyword evidence="5" id="KW-1185">Reference proteome</keyword>
<dbReference type="Gene3D" id="3.20.20.70">
    <property type="entry name" value="Aldolase class I"/>
    <property type="match status" value="1"/>
</dbReference>
<evidence type="ECO:0000313" key="5">
    <source>
        <dbReference type="Proteomes" id="UP001244640"/>
    </source>
</evidence>